<evidence type="ECO:0000313" key="2">
    <source>
        <dbReference type="EMBL" id="OYV82080.1"/>
    </source>
</evidence>
<evidence type="ECO:0000313" key="3">
    <source>
        <dbReference type="Proteomes" id="UP000216779"/>
    </source>
</evidence>
<sequence>MASKAERLQKQYEESIAKAKIAKSALDKIRRDQDRKEKIAARKTRNHALFMVGGLAEIAGLLDTDKGALLGGLLAIAESLKAGPGSSRFQQWKSTGDALLAEREAARPSPPVKTPATAPDPTPSGSIIT</sequence>
<dbReference type="Proteomes" id="UP000216779">
    <property type="component" value="Unassembled WGS sequence"/>
</dbReference>
<reference evidence="2 3" key="1">
    <citation type="submission" date="2017-03" db="EMBL/GenBank/DDBJ databases">
        <title>Lifting the veil on microbial sulfur biogeochemistry in mining wastewaters.</title>
        <authorList>
            <person name="Kantor R.S."/>
            <person name="Colenbrander Nelson T."/>
            <person name="Marshall S."/>
            <person name="Bennett D."/>
            <person name="Apte S."/>
            <person name="Camacho D."/>
            <person name="Thomas B.C."/>
            <person name="Warren L.A."/>
            <person name="Banfield J.F."/>
        </authorList>
    </citation>
    <scope>NUCLEOTIDE SEQUENCE [LARGE SCALE GENOMIC DNA]</scope>
    <source>
        <strain evidence="2">21-59-9</strain>
    </source>
</reference>
<evidence type="ECO:0000256" key="1">
    <source>
        <dbReference type="SAM" id="MobiDB-lite"/>
    </source>
</evidence>
<organism evidence="2 3">
    <name type="scientific">Acidithiobacillus ferrivorans</name>
    <dbReference type="NCBI Taxonomy" id="160808"/>
    <lineage>
        <taxon>Bacteria</taxon>
        <taxon>Pseudomonadati</taxon>
        <taxon>Pseudomonadota</taxon>
        <taxon>Acidithiobacillia</taxon>
        <taxon>Acidithiobacillales</taxon>
        <taxon>Acidithiobacillaceae</taxon>
        <taxon>Acidithiobacillus</taxon>
    </lineage>
</organism>
<feature type="region of interest" description="Disordered" evidence="1">
    <location>
        <begin position="102"/>
        <end position="129"/>
    </location>
</feature>
<dbReference type="AlphaFoldDB" id="A0A257TBF1"/>
<evidence type="ECO:0008006" key="4">
    <source>
        <dbReference type="Google" id="ProtNLM"/>
    </source>
</evidence>
<comment type="caution">
    <text evidence="2">The sequence shown here is derived from an EMBL/GenBank/DDBJ whole genome shotgun (WGS) entry which is preliminary data.</text>
</comment>
<dbReference type="EMBL" id="NCBC01000071">
    <property type="protein sequence ID" value="OYV82080.1"/>
    <property type="molecule type" value="Genomic_DNA"/>
</dbReference>
<protein>
    <recommendedName>
        <fullName evidence="4">Conjugal transfer protein TraD</fullName>
    </recommendedName>
</protein>
<name>A0A257TBF1_9PROT</name>
<proteinExistence type="predicted"/>
<gene>
    <name evidence="2" type="ORF">B7Z70_03330</name>
</gene>
<dbReference type="Pfam" id="PF06412">
    <property type="entry name" value="TraD"/>
    <property type="match status" value="1"/>
</dbReference>
<dbReference type="InterPro" id="IPR009444">
    <property type="entry name" value="Conjugal_tfr_TraD_a-type"/>
</dbReference>
<feature type="compositionally biased region" description="Pro residues" evidence="1">
    <location>
        <begin position="108"/>
        <end position="122"/>
    </location>
</feature>
<accession>A0A257TBF1</accession>